<dbReference type="InterPro" id="IPR018392">
    <property type="entry name" value="LysM"/>
</dbReference>
<dbReference type="Gene3D" id="3.10.350.10">
    <property type="entry name" value="LysM domain"/>
    <property type="match status" value="1"/>
</dbReference>
<dbReference type="SMART" id="SM00257">
    <property type="entry name" value="LysM"/>
    <property type="match status" value="1"/>
</dbReference>
<evidence type="ECO:0000259" key="1">
    <source>
        <dbReference type="PROSITE" id="PS51782"/>
    </source>
</evidence>
<dbReference type="RefSeq" id="WP_016516019.1">
    <property type="nucleotide sequence ID" value="NZ_ASZQ01000225.1"/>
</dbReference>
<reference evidence="2 3" key="1">
    <citation type="journal article" date="2013" name="Genome Announc.">
        <title>Draft Genome Sequence of the Brazilian Toxic Bloom-Forming Cyanobacterium Microcystis aeruginosa Strain SPC777.</title>
        <authorList>
            <person name="Fiore M.F."/>
            <person name="Alvarenga D.O."/>
            <person name="Varani A.M."/>
            <person name="Hoff-Risseti C."/>
            <person name="Crespim E."/>
            <person name="Ramos R.T."/>
            <person name="Silva A."/>
            <person name="Schaker P.D."/>
            <person name="Heck K."/>
            <person name="Rigonato J."/>
            <person name="Schneider M.P."/>
        </authorList>
    </citation>
    <scope>NUCLEOTIDE SEQUENCE [LARGE SCALE GENOMIC DNA]</scope>
    <source>
        <strain evidence="3">SPC 777</strain>
    </source>
</reference>
<dbReference type="AlphaFoldDB" id="S3J5W6"/>
<dbReference type="Pfam" id="PF01476">
    <property type="entry name" value="LysM"/>
    <property type="match status" value="1"/>
</dbReference>
<evidence type="ECO:0000313" key="2">
    <source>
        <dbReference type="EMBL" id="EPF21273.1"/>
    </source>
</evidence>
<organism evidence="2 3">
    <name type="scientific">Microcystis aeruginosa SPC777</name>
    <dbReference type="NCBI Taxonomy" id="482300"/>
    <lineage>
        <taxon>Bacteria</taxon>
        <taxon>Bacillati</taxon>
        <taxon>Cyanobacteriota</taxon>
        <taxon>Cyanophyceae</taxon>
        <taxon>Oscillatoriophycideae</taxon>
        <taxon>Chroococcales</taxon>
        <taxon>Microcystaceae</taxon>
        <taxon>Microcystis</taxon>
    </lineage>
</organism>
<comment type="caution">
    <text evidence="2">The sequence shown here is derived from an EMBL/GenBank/DDBJ whole genome shotgun (WGS) entry which is preliminary data.</text>
</comment>
<dbReference type="EMBL" id="ASZQ01000225">
    <property type="protein sequence ID" value="EPF21273.1"/>
    <property type="molecule type" value="Genomic_DNA"/>
</dbReference>
<dbReference type="SUPFAM" id="SSF54106">
    <property type="entry name" value="LysM domain"/>
    <property type="match status" value="1"/>
</dbReference>
<accession>S3J5W6</accession>
<dbReference type="CDD" id="cd00118">
    <property type="entry name" value="LysM"/>
    <property type="match status" value="1"/>
</dbReference>
<feature type="domain" description="LysM" evidence="1">
    <location>
        <begin position="2"/>
        <end position="49"/>
    </location>
</feature>
<dbReference type="PROSITE" id="PS51782">
    <property type="entry name" value="LYSM"/>
    <property type="match status" value="1"/>
</dbReference>
<gene>
    <name evidence="2" type="ORF">MAESPC_02889</name>
</gene>
<proteinExistence type="predicted"/>
<evidence type="ECO:0000313" key="3">
    <source>
        <dbReference type="Proteomes" id="UP000014617"/>
    </source>
</evidence>
<dbReference type="InterPro" id="IPR036779">
    <property type="entry name" value="LysM_dom_sf"/>
</dbReference>
<name>S3J5W6_MICAE</name>
<sequence>MQTYTIKSGDTLRGIALKFYGDASKFVVIQEANDIANPNQISVGQVLEIPELADDNDNNPLKDFHRAFPNSVRWRLAEDGVEIEVAALSEPVVNRRLLLKFGIIFLMKLINGQNILMCQQ</sequence>
<dbReference type="Proteomes" id="UP000014617">
    <property type="component" value="Unassembled WGS sequence"/>
</dbReference>
<dbReference type="PATRIC" id="fig|482300.6.peg.3228"/>
<protein>
    <recommendedName>
        <fullName evidence="1">LysM domain-containing protein</fullName>
    </recommendedName>
</protein>